<dbReference type="EMBL" id="CP108037">
    <property type="protein sequence ID" value="WUN84552.1"/>
    <property type="molecule type" value="Genomic_DNA"/>
</dbReference>
<dbReference type="RefSeq" id="WP_328741275.1">
    <property type="nucleotide sequence ID" value="NZ_CP108037.1"/>
</dbReference>
<accession>A0ABZ1QPE4</accession>
<geneLocation type="plasmid" evidence="1 2">
    <name>unnamed1</name>
</geneLocation>
<keyword evidence="2" id="KW-1185">Reference proteome</keyword>
<reference evidence="1" key="1">
    <citation type="submission" date="2022-10" db="EMBL/GenBank/DDBJ databases">
        <title>The complete genomes of actinobacterial strains from the NBC collection.</title>
        <authorList>
            <person name="Joergensen T.S."/>
            <person name="Alvarez Arevalo M."/>
            <person name="Sterndorff E.B."/>
            <person name="Faurdal D."/>
            <person name="Vuksanovic O."/>
            <person name="Mourched A.-S."/>
            <person name="Charusanti P."/>
            <person name="Shaw S."/>
            <person name="Blin K."/>
            <person name="Weber T."/>
        </authorList>
    </citation>
    <scope>NUCLEOTIDE SEQUENCE</scope>
    <source>
        <strain evidence="1">NBC_00303</strain>
        <plasmid evidence="1">unnamed1</plasmid>
    </source>
</reference>
<gene>
    <name evidence="1" type="ORF">OHA91_39700</name>
</gene>
<evidence type="ECO:0000313" key="2">
    <source>
        <dbReference type="Proteomes" id="UP001432312"/>
    </source>
</evidence>
<keyword evidence="1" id="KW-0614">Plasmid</keyword>
<name>A0ABZ1QPE4_9ACTN</name>
<sequence length="47" mass="4891">MARQATGVAVSAETEVLLRVWVDGGIDLHDTTTASTASGDPRAVTTY</sequence>
<evidence type="ECO:0000313" key="1">
    <source>
        <dbReference type="EMBL" id="WUN84552.1"/>
    </source>
</evidence>
<dbReference type="Proteomes" id="UP001432312">
    <property type="component" value="Plasmid unnamed1"/>
</dbReference>
<dbReference type="GeneID" id="95502313"/>
<protein>
    <submittedName>
        <fullName evidence="1">Uncharacterized protein</fullName>
    </submittedName>
</protein>
<proteinExistence type="predicted"/>
<organism evidence="1 2">
    <name type="scientific">Streptomyces erythrochromogenes</name>
    <dbReference type="NCBI Taxonomy" id="285574"/>
    <lineage>
        <taxon>Bacteria</taxon>
        <taxon>Bacillati</taxon>
        <taxon>Actinomycetota</taxon>
        <taxon>Actinomycetes</taxon>
        <taxon>Kitasatosporales</taxon>
        <taxon>Streptomycetaceae</taxon>
        <taxon>Streptomyces</taxon>
    </lineage>
</organism>